<organism evidence="2 3">
    <name type="scientific">Pediococcus cellicola</name>
    <dbReference type="NCBI Taxonomy" id="319652"/>
    <lineage>
        <taxon>Bacteria</taxon>
        <taxon>Bacillati</taxon>
        <taxon>Bacillota</taxon>
        <taxon>Bacilli</taxon>
        <taxon>Lactobacillales</taxon>
        <taxon>Lactobacillaceae</taxon>
        <taxon>Pediococcus</taxon>
    </lineage>
</organism>
<protein>
    <submittedName>
        <fullName evidence="2">Uncharacterized protein</fullName>
    </submittedName>
</protein>
<reference evidence="2 3" key="1">
    <citation type="journal article" date="2015" name="Genome Announc.">
        <title>Expanding the biotechnology potential of lactobacilli through comparative genomics of 213 strains and associated genera.</title>
        <authorList>
            <person name="Sun Z."/>
            <person name="Harris H.M."/>
            <person name="McCann A."/>
            <person name="Guo C."/>
            <person name="Argimon S."/>
            <person name="Zhang W."/>
            <person name="Yang X."/>
            <person name="Jeffery I.B."/>
            <person name="Cooney J.C."/>
            <person name="Kagawa T.F."/>
            <person name="Liu W."/>
            <person name="Song Y."/>
            <person name="Salvetti E."/>
            <person name="Wrobel A."/>
            <person name="Rasinkangas P."/>
            <person name="Parkhill J."/>
            <person name="Rea M.C."/>
            <person name="O'Sullivan O."/>
            <person name="Ritari J."/>
            <person name="Douillard F.P."/>
            <person name="Paul Ross R."/>
            <person name="Yang R."/>
            <person name="Briner A.E."/>
            <person name="Felis G.E."/>
            <person name="de Vos W.M."/>
            <person name="Barrangou R."/>
            <person name="Klaenhammer T.R."/>
            <person name="Caufield P.W."/>
            <person name="Cui Y."/>
            <person name="Zhang H."/>
            <person name="O'Toole P.W."/>
        </authorList>
    </citation>
    <scope>NUCLEOTIDE SEQUENCE [LARGE SCALE GENOMIC DNA]</scope>
    <source>
        <strain evidence="2 3">DSM 17757</strain>
    </source>
</reference>
<keyword evidence="1" id="KW-0472">Membrane</keyword>
<keyword evidence="1" id="KW-1133">Transmembrane helix</keyword>
<dbReference type="AlphaFoldDB" id="A0A0R2IPL4"/>
<dbReference type="EMBL" id="JQBR01000003">
    <property type="protein sequence ID" value="KRN66939.1"/>
    <property type="molecule type" value="Genomic_DNA"/>
</dbReference>
<keyword evidence="1" id="KW-0812">Transmembrane</keyword>
<gene>
    <name evidence="2" type="ORF">IV80_GL001029</name>
</gene>
<dbReference type="Proteomes" id="UP000051568">
    <property type="component" value="Unassembled WGS sequence"/>
</dbReference>
<keyword evidence="3" id="KW-1185">Reference proteome</keyword>
<dbReference type="PATRIC" id="fig|319652.3.peg.1037"/>
<feature type="transmembrane region" description="Helical" evidence="1">
    <location>
        <begin position="36"/>
        <end position="62"/>
    </location>
</feature>
<dbReference type="RefSeq" id="WP_057749633.1">
    <property type="nucleotide sequence ID" value="NZ_BJVH01000004.1"/>
</dbReference>
<feature type="transmembrane region" description="Helical" evidence="1">
    <location>
        <begin position="6"/>
        <end position="24"/>
    </location>
</feature>
<proteinExistence type="predicted"/>
<comment type="caution">
    <text evidence="2">The sequence shown here is derived from an EMBL/GenBank/DDBJ whole genome shotgun (WGS) entry which is preliminary data.</text>
</comment>
<accession>A0A0R2IPL4</accession>
<name>A0A0R2IPL4_9LACO</name>
<evidence type="ECO:0000313" key="2">
    <source>
        <dbReference type="EMBL" id="KRN66939.1"/>
    </source>
</evidence>
<evidence type="ECO:0000313" key="3">
    <source>
        <dbReference type="Proteomes" id="UP000051568"/>
    </source>
</evidence>
<sequence length="64" mass="7269">MQWTTIYLIIVVLAALYALIKMVMEIRRNGLFTLNVLIWLLVFIALALAFGVVFTITAQSILIK</sequence>
<dbReference type="STRING" id="319652.IV80_GL001029"/>
<evidence type="ECO:0000256" key="1">
    <source>
        <dbReference type="SAM" id="Phobius"/>
    </source>
</evidence>